<dbReference type="GO" id="GO:0004132">
    <property type="term" value="F:dCMP deaminase activity"/>
    <property type="evidence" value="ECO:0007669"/>
    <property type="project" value="InterPro"/>
</dbReference>
<dbReference type="EMBL" id="BJCR01000030">
    <property type="protein sequence ID" value="GCL69315.1"/>
    <property type="molecule type" value="Genomic_DNA"/>
</dbReference>
<keyword evidence="3 8" id="KW-0479">Metal-binding</keyword>
<feature type="binding site" evidence="8">
    <location>
        <position position="83"/>
    </location>
    <ligand>
        <name>Zn(2+)</name>
        <dbReference type="ChEBI" id="CHEBI:29105"/>
        <note>catalytic</note>
    </ligand>
</feature>
<dbReference type="PANTHER" id="PTHR11086">
    <property type="entry name" value="DEOXYCYTIDYLATE DEAMINASE-RELATED"/>
    <property type="match status" value="1"/>
</dbReference>
<reference evidence="12 13" key="1">
    <citation type="submission" date="2019-03" db="EMBL/GenBank/DDBJ databases">
        <title>Draft genome sequences of two Veillonella tobetsuensis clinical isolates from intraoperative bronchial fluids of elderly patients with pulmonary carcinoma.</title>
        <authorList>
            <person name="Akiyama T."/>
        </authorList>
    </citation>
    <scope>NUCLEOTIDE SEQUENCE [LARGE SCALE GENOMIC DNA]</scope>
    <source>
        <strain evidence="10 12">PAGU 1578</strain>
        <strain evidence="11 13">PAGU 1579</strain>
    </source>
</reference>
<dbReference type="InterPro" id="IPR016193">
    <property type="entry name" value="Cytidine_deaminase-like"/>
</dbReference>
<evidence type="ECO:0000256" key="7">
    <source>
        <dbReference type="PIRSR" id="PIRSR006019-1"/>
    </source>
</evidence>
<keyword evidence="13" id="KW-1185">Reference proteome</keyword>
<protein>
    <submittedName>
        <fullName evidence="10">Cytidine deaminase</fullName>
    </submittedName>
</protein>
<keyword evidence="6 8" id="KW-0862">Zinc</keyword>
<dbReference type="AlphaFoldDB" id="A0A480AZC2"/>
<dbReference type="Proteomes" id="UP000300381">
    <property type="component" value="Unassembled WGS sequence"/>
</dbReference>
<dbReference type="GO" id="GO:0009165">
    <property type="term" value="P:nucleotide biosynthetic process"/>
    <property type="evidence" value="ECO:0007669"/>
    <property type="project" value="UniProtKB-KW"/>
</dbReference>
<name>A0A480AZC2_9FIRM</name>
<evidence type="ECO:0000256" key="2">
    <source>
        <dbReference type="ARBA" id="ARBA00006576"/>
    </source>
</evidence>
<organism evidence="10 12">
    <name type="scientific">Veillonella tobetsuensis</name>
    <dbReference type="NCBI Taxonomy" id="1110546"/>
    <lineage>
        <taxon>Bacteria</taxon>
        <taxon>Bacillati</taxon>
        <taxon>Bacillota</taxon>
        <taxon>Negativicutes</taxon>
        <taxon>Veillonellales</taxon>
        <taxon>Veillonellaceae</taxon>
        <taxon>Veillonella</taxon>
    </lineage>
</organism>
<dbReference type="SUPFAM" id="SSF53927">
    <property type="entry name" value="Cytidine deaminase-like"/>
    <property type="match status" value="1"/>
</dbReference>
<proteinExistence type="inferred from homology"/>
<evidence type="ECO:0000256" key="1">
    <source>
        <dbReference type="ARBA" id="ARBA00001947"/>
    </source>
</evidence>
<evidence type="ECO:0000256" key="3">
    <source>
        <dbReference type="ARBA" id="ARBA00022723"/>
    </source>
</evidence>
<dbReference type="GO" id="GO:0008270">
    <property type="term" value="F:zinc ion binding"/>
    <property type="evidence" value="ECO:0007669"/>
    <property type="project" value="InterPro"/>
</dbReference>
<evidence type="ECO:0000313" key="12">
    <source>
        <dbReference type="Proteomes" id="UP000300381"/>
    </source>
</evidence>
<feature type="binding site" evidence="8">
    <location>
        <position position="109"/>
    </location>
    <ligand>
        <name>Zn(2+)</name>
        <dbReference type="ChEBI" id="CHEBI:29105"/>
        <note>catalytic</note>
    </ligand>
</feature>
<dbReference type="PIRSF" id="PIRSF006019">
    <property type="entry name" value="dCMP_deaminase"/>
    <property type="match status" value="1"/>
</dbReference>
<dbReference type="PANTHER" id="PTHR11086:SF18">
    <property type="entry name" value="DEOXYCYTIDYLATE DEAMINASE"/>
    <property type="match status" value="1"/>
</dbReference>
<dbReference type="GO" id="GO:0005737">
    <property type="term" value="C:cytoplasm"/>
    <property type="evidence" value="ECO:0007669"/>
    <property type="project" value="TreeGrafter"/>
</dbReference>
<gene>
    <name evidence="10" type="ORF">PAGU1578_02020</name>
    <name evidence="11" type="ORF">PAGU1579_10840</name>
</gene>
<evidence type="ECO:0000256" key="4">
    <source>
        <dbReference type="ARBA" id="ARBA00022727"/>
    </source>
</evidence>
<dbReference type="Gene3D" id="3.40.140.10">
    <property type="entry name" value="Cytidine Deaminase, domain 2"/>
    <property type="match status" value="1"/>
</dbReference>
<keyword evidence="4" id="KW-0545">Nucleotide biosynthesis</keyword>
<dbReference type="InterPro" id="IPR015517">
    <property type="entry name" value="dCMP_deaminase-rel"/>
</dbReference>
<evidence type="ECO:0000256" key="6">
    <source>
        <dbReference type="ARBA" id="ARBA00022833"/>
    </source>
</evidence>
<comment type="cofactor">
    <cofactor evidence="1 8">
        <name>Zn(2+)</name>
        <dbReference type="ChEBI" id="CHEBI:29105"/>
    </cofactor>
</comment>
<dbReference type="Proteomes" id="UP000303581">
    <property type="component" value="Unassembled WGS sequence"/>
</dbReference>
<accession>A0A480AZC2</accession>
<dbReference type="Pfam" id="PF00383">
    <property type="entry name" value="dCMP_cyt_deam_1"/>
    <property type="match status" value="1"/>
</dbReference>
<dbReference type="CDD" id="cd01286">
    <property type="entry name" value="deoxycytidylate_deaminase"/>
    <property type="match status" value="1"/>
</dbReference>
<dbReference type="PROSITE" id="PS51747">
    <property type="entry name" value="CYT_DCMP_DEAMINASES_2"/>
    <property type="match status" value="1"/>
</dbReference>
<sequence>MSREVIMAKRSDYISWDEYFMGVAILAAQRSKDPNTQVGACIVSNDNKILSIGYNGMPLNCSDDDFTWERDTADDNKYFYTVHSELNAILNYRGGSLEGSKIYVTLFPCNECAKAIIQSGIKAVIYRDDLYKDTKEVKASKRMLKTAGVDIIEYQSTDRVLEITL</sequence>
<dbReference type="GO" id="GO:0006220">
    <property type="term" value="P:pyrimidine nucleotide metabolic process"/>
    <property type="evidence" value="ECO:0007669"/>
    <property type="project" value="InterPro"/>
</dbReference>
<evidence type="ECO:0000256" key="5">
    <source>
        <dbReference type="ARBA" id="ARBA00022801"/>
    </source>
</evidence>
<evidence type="ECO:0000256" key="8">
    <source>
        <dbReference type="PIRSR" id="PIRSR006019-2"/>
    </source>
</evidence>
<dbReference type="EMBL" id="BJCQ01000008">
    <property type="protein sequence ID" value="GCL66581.1"/>
    <property type="molecule type" value="Genomic_DNA"/>
</dbReference>
<comment type="caution">
    <text evidence="10">The sequence shown here is derived from an EMBL/GenBank/DDBJ whole genome shotgun (WGS) entry which is preliminary data.</text>
</comment>
<evidence type="ECO:0000313" key="11">
    <source>
        <dbReference type="EMBL" id="GCL69315.1"/>
    </source>
</evidence>
<feature type="domain" description="CMP/dCMP-type deaminase" evidence="9">
    <location>
        <begin position="15"/>
        <end position="150"/>
    </location>
</feature>
<dbReference type="FunFam" id="3.40.140.10:FF:000021">
    <property type="entry name" value="Deoxycytidylate deaminase"/>
    <property type="match status" value="1"/>
</dbReference>
<evidence type="ECO:0000313" key="10">
    <source>
        <dbReference type="EMBL" id="GCL66581.1"/>
    </source>
</evidence>
<dbReference type="InterPro" id="IPR016473">
    <property type="entry name" value="dCMP_deaminase"/>
</dbReference>
<evidence type="ECO:0000259" key="9">
    <source>
        <dbReference type="PROSITE" id="PS51747"/>
    </source>
</evidence>
<evidence type="ECO:0000313" key="13">
    <source>
        <dbReference type="Proteomes" id="UP000303581"/>
    </source>
</evidence>
<comment type="similarity">
    <text evidence="2">Belongs to the cytidine and deoxycytidylate deaminase family.</text>
</comment>
<dbReference type="InterPro" id="IPR002125">
    <property type="entry name" value="CMP_dCMP_dom"/>
</dbReference>
<dbReference type="InterPro" id="IPR035105">
    <property type="entry name" value="Deoxycytidylate_deaminase_dom"/>
</dbReference>
<feature type="active site" description="Proton donor" evidence="7">
    <location>
        <position position="85"/>
    </location>
</feature>
<keyword evidence="5" id="KW-0378">Hydrolase</keyword>
<feature type="binding site" evidence="8">
    <location>
        <position position="112"/>
    </location>
    <ligand>
        <name>Zn(2+)</name>
        <dbReference type="ChEBI" id="CHEBI:29105"/>
        <note>catalytic</note>
    </ligand>
</feature>